<feature type="domain" description="SCP" evidence="3">
    <location>
        <begin position="173"/>
        <end position="298"/>
    </location>
</feature>
<dbReference type="SUPFAM" id="SSF55797">
    <property type="entry name" value="PR-1-like"/>
    <property type="match status" value="1"/>
</dbReference>
<comment type="caution">
    <text evidence="4">The sequence shown here is derived from an EMBL/GenBank/DDBJ whole genome shotgun (WGS) entry which is preliminary data.</text>
</comment>
<accession>A0A6B3SUL1</accession>
<evidence type="ECO:0000256" key="2">
    <source>
        <dbReference type="SAM" id="SignalP"/>
    </source>
</evidence>
<evidence type="ECO:0000313" key="5">
    <source>
        <dbReference type="Proteomes" id="UP000482155"/>
    </source>
</evidence>
<feature type="region of interest" description="Disordered" evidence="1">
    <location>
        <begin position="213"/>
        <end position="233"/>
    </location>
</feature>
<proteinExistence type="predicted"/>
<organism evidence="4 5">
    <name type="scientific">Noviherbaspirillum galbum</name>
    <dbReference type="NCBI Taxonomy" id="2709383"/>
    <lineage>
        <taxon>Bacteria</taxon>
        <taxon>Pseudomonadati</taxon>
        <taxon>Pseudomonadota</taxon>
        <taxon>Betaproteobacteria</taxon>
        <taxon>Burkholderiales</taxon>
        <taxon>Oxalobacteraceae</taxon>
        <taxon>Noviherbaspirillum</taxon>
    </lineage>
</organism>
<evidence type="ECO:0000313" key="4">
    <source>
        <dbReference type="EMBL" id="NEX64168.1"/>
    </source>
</evidence>
<dbReference type="InterPro" id="IPR035940">
    <property type="entry name" value="CAP_sf"/>
</dbReference>
<dbReference type="AlphaFoldDB" id="A0A6B3SUL1"/>
<dbReference type="Proteomes" id="UP000482155">
    <property type="component" value="Unassembled WGS sequence"/>
</dbReference>
<dbReference type="CDD" id="cd05379">
    <property type="entry name" value="CAP_bacterial"/>
    <property type="match status" value="1"/>
</dbReference>
<dbReference type="RefSeq" id="WP_163968078.1">
    <property type="nucleotide sequence ID" value="NZ_JAAIVB010000078.1"/>
</dbReference>
<dbReference type="Pfam" id="PF00188">
    <property type="entry name" value="CAP"/>
    <property type="match status" value="1"/>
</dbReference>
<dbReference type="EMBL" id="JAAIVB010000078">
    <property type="protein sequence ID" value="NEX64168.1"/>
    <property type="molecule type" value="Genomic_DNA"/>
</dbReference>
<evidence type="ECO:0000259" key="3">
    <source>
        <dbReference type="Pfam" id="PF00188"/>
    </source>
</evidence>
<dbReference type="InterPro" id="IPR014044">
    <property type="entry name" value="CAP_dom"/>
</dbReference>
<name>A0A6B3SUL1_9BURK</name>
<feature type="signal peptide" evidence="2">
    <location>
        <begin position="1"/>
        <end position="36"/>
    </location>
</feature>
<sequence length="302" mass="31733">MTGGKESVGRTSRPRRLAARAACLVLAACIAPSLPAADAIDGSADNTGLAALINAFRAAPGACGGKPAQAAAPLAIQPALSKTPLTPKTYLPQALERLGYPVERAEGIYVSGPQDAESALGAIRNAYCASLLSTQYSSIGVARSGNDWLIVLAQPQRVPQLPDWTEAGQDILRLTNAARAVAHTCGDRAFPPAPPLSWRSTLGEAALRHSRDMAARRSLQHQGSDGSDPGSRALDAGYRWRRVGENIASGQFTPEEAVSGWLSSPPHCANLMDPRLTEMGAAYALQAGSRVVYWTQLFGAPQ</sequence>
<dbReference type="Gene3D" id="3.40.33.10">
    <property type="entry name" value="CAP"/>
    <property type="match status" value="1"/>
</dbReference>
<dbReference type="PANTHER" id="PTHR31157:SF1">
    <property type="entry name" value="SCP DOMAIN-CONTAINING PROTEIN"/>
    <property type="match status" value="1"/>
</dbReference>
<reference evidence="4 5" key="1">
    <citation type="submission" date="2020-02" db="EMBL/GenBank/DDBJ databases">
        <authorList>
            <person name="Kim M.K."/>
        </authorList>
    </citation>
    <scope>NUCLEOTIDE SEQUENCE [LARGE SCALE GENOMIC DNA]</scope>
    <source>
        <strain evidence="4 5">17J57-3</strain>
    </source>
</reference>
<feature type="chain" id="PRO_5025459999" evidence="2">
    <location>
        <begin position="37"/>
        <end position="302"/>
    </location>
</feature>
<dbReference type="PANTHER" id="PTHR31157">
    <property type="entry name" value="SCP DOMAIN-CONTAINING PROTEIN"/>
    <property type="match status" value="1"/>
</dbReference>
<keyword evidence="2" id="KW-0732">Signal</keyword>
<protein>
    <submittedName>
        <fullName evidence="4">CAP domain-containing protein</fullName>
    </submittedName>
</protein>
<evidence type="ECO:0000256" key="1">
    <source>
        <dbReference type="SAM" id="MobiDB-lite"/>
    </source>
</evidence>
<keyword evidence="5" id="KW-1185">Reference proteome</keyword>
<gene>
    <name evidence="4" type="ORF">G3574_24060</name>
</gene>